<evidence type="ECO:0000313" key="2">
    <source>
        <dbReference type="EMBL" id="KAK4095750.1"/>
    </source>
</evidence>
<dbReference type="PANTHER" id="PTHR24148">
    <property type="entry name" value="ANKYRIN REPEAT DOMAIN-CONTAINING PROTEIN 39 HOMOLOG-RELATED"/>
    <property type="match status" value="1"/>
</dbReference>
<evidence type="ECO:0000259" key="1">
    <source>
        <dbReference type="Pfam" id="PF06985"/>
    </source>
</evidence>
<protein>
    <recommendedName>
        <fullName evidence="1">Heterokaryon incompatibility domain-containing protein</fullName>
    </recommendedName>
</protein>
<dbReference type="Pfam" id="PF06985">
    <property type="entry name" value="HET"/>
    <property type="match status" value="1"/>
</dbReference>
<organism evidence="2 3">
    <name type="scientific">Parathielavia hyrcaniae</name>
    <dbReference type="NCBI Taxonomy" id="113614"/>
    <lineage>
        <taxon>Eukaryota</taxon>
        <taxon>Fungi</taxon>
        <taxon>Dikarya</taxon>
        <taxon>Ascomycota</taxon>
        <taxon>Pezizomycotina</taxon>
        <taxon>Sordariomycetes</taxon>
        <taxon>Sordariomycetidae</taxon>
        <taxon>Sordariales</taxon>
        <taxon>Chaetomiaceae</taxon>
        <taxon>Parathielavia</taxon>
    </lineage>
</organism>
<dbReference type="Proteomes" id="UP001305647">
    <property type="component" value="Unassembled WGS sequence"/>
</dbReference>
<evidence type="ECO:0000313" key="3">
    <source>
        <dbReference type="Proteomes" id="UP001305647"/>
    </source>
</evidence>
<dbReference type="PANTHER" id="PTHR24148:SF78">
    <property type="entry name" value="HETEROKARYON INCOMPATIBILITY DOMAIN-CONTAINING PROTEIN"/>
    <property type="match status" value="1"/>
</dbReference>
<keyword evidence="3" id="KW-1185">Reference proteome</keyword>
<dbReference type="InterPro" id="IPR052895">
    <property type="entry name" value="HetReg/Transcr_Mod"/>
</dbReference>
<reference evidence="2" key="1">
    <citation type="journal article" date="2023" name="Mol. Phylogenet. Evol.">
        <title>Genome-scale phylogeny and comparative genomics of the fungal order Sordariales.</title>
        <authorList>
            <person name="Hensen N."/>
            <person name="Bonometti L."/>
            <person name="Westerberg I."/>
            <person name="Brannstrom I.O."/>
            <person name="Guillou S."/>
            <person name="Cros-Aarteil S."/>
            <person name="Calhoun S."/>
            <person name="Haridas S."/>
            <person name="Kuo A."/>
            <person name="Mondo S."/>
            <person name="Pangilinan J."/>
            <person name="Riley R."/>
            <person name="LaButti K."/>
            <person name="Andreopoulos B."/>
            <person name="Lipzen A."/>
            <person name="Chen C."/>
            <person name="Yan M."/>
            <person name="Daum C."/>
            <person name="Ng V."/>
            <person name="Clum A."/>
            <person name="Steindorff A."/>
            <person name="Ohm R.A."/>
            <person name="Martin F."/>
            <person name="Silar P."/>
            <person name="Natvig D.O."/>
            <person name="Lalanne C."/>
            <person name="Gautier V."/>
            <person name="Ament-Velasquez S.L."/>
            <person name="Kruys A."/>
            <person name="Hutchinson M.I."/>
            <person name="Powell A.J."/>
            <person name="Barry K."/>
            <person name="Miller A.N."/>
            <person name="Grigoriev I.V."/>
            <person name="Debuchy R."/>
            <person name="Gladieux P."/>
            <person name="Hiltunen Thoren M."/>
            <person name="Johannesson H."/>
        </authorList>
    </citation>
    <scope>NUCLEOTIDE SEQUENCE</scope>
    <source>
        <strain evidence="2">CBS 757.83</strain>
    </source>
</reference>
<reference evidence="2" key="2">
    <citation type="submission" date="2023-05" db="EMBL/GenBank/DDBJ databases">
        <authorList>
            <consortium name="Lawrence Berkeley National Laboratory"/>
            <person name="Steindorff A."/>
            <person name="Hensen N."/>
            <person name="Bonometti L."/>
            <person name="Westerberg I."/>
            <person name="Brannstrom I.O."/>
            <person name="Guillou S."/>
            <person name="Cros-Aarteil S."/>
            <person name="Calhoun S."/>
            <person name="Haridas S."/>
            <person name="Kuo A."/>
            <person name="Mondo S."/>
            <person name="Pangilinan J."/>
            <person name="Riley R."/>
            <person name="Labutti K."/>
            <person name="Andreopoulos B."/>
            <person name="Lipzen A."/>
            <person name="Chen C."/>
            <person name="Yanf M."/>
            <person name="Daum C."/>
            <person name="Ng V."/>
            <person name="Clum A."/>
            <person name="Ohm R."/>
            <person name="Martin F."/>
            <person name="Silar P."/>
            <person name="Natvig D."/>
            <person name="Lalanne C."/>
            <person name="Gautier V."/>
            <person name="Ament-Velasquez S.L."/>
            <person name="Kruys A."/>
            <person name="Hutchinson M.I."/>
            <person name="Powell A.J."/>
            <person name="Barry K."/>
            <person name="Miller A.N."/>
            <person name="Grigoriev I.V."/>
            <person name="Debuchy R."/>
            <person name="Gladieux P."/>
            <person name="Thoren M.H."/>
            <person name="Johannesson H."/>
        </authorList>
    </citation>
    <scope>NUCLEOTIDE SEQUENCE</scope>
    <source>
        <strain evidence="2">CBS 757.83</strain>
    </source>
</reference>
<sequence>MIYSFTFGTECCDSITPSYHHSPLPEGSVRLLRLLLHRDEQSRIECYLSVCYLLDLGTAYPFEALSYEWGSGGSPKSILINDREYVVGPNLHVALLYLRDRFVGRIVWVDAICIYQTNTAEKSQQVQSMAKIYAKASRVVVWLGETAATSDYALEDIWR</sequence>
<dbReference type="EMBL" id="MU863797">
    <property type="protein sequence ID" value="KAK4095750.1"/>
    <property type="molecule type" value="Genomic_DNA"/>
</dbReference>
<gene>
    <name evidence="2" type="ORF">N658DRAFT_481773</name>
</gene>
<dbReference type="InterPro" id="IPR010730">
    <property type="entry name" value="HET"/>
</dbReference>
<dbReference type="AlphaFoldDB" id="A0AAN6PTF6"/>
<proteinExistence type="predicted"/>
<feature type="domain" description="Heterokaryon incompatibility" evidence="1">
    <location>
        <begin position="62"/>
        <end position="157"/>
    </location>
</feature>
<accession>A0AAN6PTF6</accession>
<comment type="caution">
    <text evidence="2">The sequence shown here is derived from an EMBL/GenBank/DDBJ whole genome shotgun (WGS) entry which is preliminary data.</text>
</comment>
<name>A0AAN6PTF6_9PEZI</name>